<dbReference type="AlphaFoldDB" id="A0A3Q9HNG9"/>
<gene>
    <name evidence="1" type="ORF">BBF96_00590</name>
</gene>
<dbReference type="EMBL" id="CP016379">
    <property type="protein sequence ID" value="AZR72033.1"/>
    <property type="molecule type" value="Genomic_DNA"/>
</dbReference>
<dbReference type="KEGG" id="aft:BBF96_00590"/>
<dbReference type="Proteomes" id="UP000267250">
    <property type="component" value="Chromosome"/>
</dbReference>
<sequence>MRELKNLEKICAEKGHDFVEKVKEKNKSSIVNTVNKAMGILQENGIYAYFIWLNSRSSDEEKVIARELINTSENLLEDYDKEIFKSQKGFQSLFEADDIRLNSFIMMKKLLYLMLTYALYIAKGLSDKSDEQGEDNG</sequence>
<reference evidence="1 2" key="1">
    <citation type="submission" date="2016-07" db="EMBL/GenBank/DDBJ databases">
        <title>Genome and transcriptome analysis of iron-reducing fermentative bacteria Anoxybacter fermentans.</title>
        <authorList>
            <person name="Zeng X."/>
            <person name="Shao Z."/>
        </authorList>
    </citation>
    <scope>NUCLEOTIDE SEQUENCE [LARGE SCALE GENOMIC DNA]</scope>
    <source>
        <strain evidence="1 2">DY22613</strain>
    </source>
</reference>
<dbReference type="RefSeq" id="WP_127015361.1">
    <property type="nucleotide sequence ID" value="NZ_CP016379.1"/>
</dbReference>
<proteinExistence type="predicted"/>
<organism evidence="1 2">
    <name type="scientific">Anoxybacter fermentans</name>
    <dbReference type="NCBI Taxonomy" id="1323375"/>
    <lineage>
        <taxon>Bacteria</taxon>
        <taxon>Bacillati</taxon>
        <taxon>Bacillota</taxon>
        <taxon>Clostridia</taxon>
        <taxon>Halanaerobiales</taxon>
        <taxon>Anoxybacter</taxon>
    </lineage>
</organism>
<protein>
    <recommendedName>
        <fullName evidence="3">CRISPR type III-B/RAMP module-associated protein Cmr5</fullName>
    </recommendedName>
</protein>
<name>A0A3Q9HNG9_9FIRM</name>
<evidence type="ECO:0000313" key="1">
    <source>
        <dbReference type="EMBL" id="AZR72033.1"/>
    </source>
</evidence>
<evidence type="ECO:0008006" key="3">
    <source>
        <dbReference type="Google" id="ProtNLM"/>
    </source>
</evidence>
<accession>A0A3Q9HNG9</accession>
<evidence type="ECO:0000313" key="2">
    <source>
        <dbReference type="Proteomes" id="UP000267250"/>
    </source>
</evidence>
<keyword evidence="2" id="KW-1185">Reference proteome</keyword>